<name>A0ABP0QZD9_9DINO</name>
<evidence type="ECO:0000313" key="2">
    <source>
        <dbReference type="Proteomes" id="UP001642484"/>
    </source>
</evidence>
<gene>
    <name evidence="1" type="ORF">CCMP2556_LOCUS44272</name>
</gene>
<dbReference type="EMBL" id="CAXAMN010025073">
    <property type="protein sequence ID" value="CAK9092466.1"/>
    <property type="molecule type" value="Genomic_DNA"/>
</dbReference>
<comment type="caution">
    <text evidence="1">The sequence shown here is derived from an EMBL/GenBank/DDBJ whole genome shotgun (WGS) entry which is preliminary data.</text>
</comment>
<evidence type="ECO:0000313" key="1">
    <source>
        <dbReference type="EMBL" id="CAK9092466.1"/>
    </source>
</evidence>
<organism evidence="1 2">
    <name type="scientific">Durusdinium trenchii</name>
    <dbReference type="NCBI Taxonomy" id="1381693"/>
    <lineage>
        <taxon>Eukaryota</taxon>
        <taxon>Sar</taxon>
        <taxon>Alveolata</taxon>
        <taxon>Dinophyceae</taxon>
        <taxon>Suessiales</taxon>
        <taxon>Symbiodiniaceae</taxon>
        <taxon>Durusdinium</taxon>
    </lineage>
</organism>
<reference evidence="1 2" key="1">
    <citation type="submission" date="2024-02" db="EMBL/GenBank/DDBJ databases">
        <authorList>
            <person name="Chen Y."/>
            <person name="Shah S."/>
            <person name="Dougan E. K."/>
            <person name="Thang M."/>
            <person name="Chan C."/>
        </authorList>
    </citation>
    <scope>NUCLEOTIDE SEQUENCE [LARGE SCALE GENOMIC DNA]</scope>
</reference>
<sequence>MLQWRFRLNQQALAKTMGLGYDPSVQDNLGRAAANLFDQFVDAARARGGVPGLCSNSLRHLT</sequence>
<proteinExistence type="predicted"/>
<keyword evidence="2" id="KW-1185">Reference proteome</keyword>
<accession>A0ABP0QZD9</accession>
<dbReference type="Proteomes" id="UP001642484">
    <property type="component" value="Unassembled WGS sequence"/>
</dbReference>
<protein>
    <submittedName>
        <fullName evidence="1">Uncharacterized protein</fullName>
    </submittedName>
</protein>